<comment type="similarity">
    <text evidence="1">Belongs to the taxilin family.</text>
</comment>
<keyword evidence="5" id="KW-1185">Reference proteome</keyword>
<dbReference type="Pfam" id="PF09728">
    <property type="entry name" value="Taxilin"/>
    <property type="match status" value="1"/>
</dbReference>
<evidence type="ECO:0000313" key="4">
    <source>
        <dbReference type="EMBL" id="KAG8225552.1"/>
    </source>
</evidence>
<protein>
    <recommendedName>
        <fullName evidence="6">Alpha-taxilin</fullName>
    </recommendedName>
</protein>
<evidence type="ECO:0000256" key="1">
    <source>
        <dbReference type="ARBA" id="ARBA00009550"/>
    </source>
</evidence>
<feature type="coiled-coil region" evidence="2">
    <location>
        <begin position="114"/>
        <end position="209"/>
    </location>
</feature>
<feature type="compositionally biased region" description="Low complexity" evidence="3">
    <location>
        <begin position="703"/>
        <end position="720"/>
    </location>
</feature>
<dbReference type="EMBL" id="KZ308242">
    <property type="protein sequence ID" value="KAG8225552.1"/>
    <property type="molecule type" value="Genomic_DNA"/>
</dbReference>
<name>A0A8K0K0W3_LADFU</name>
<evidence type="ECO:0000313" key="5">
    <source>
        <dbReference type="Proteomes" id="UP000792457"/>
    </source>
</evidence>
<keyword evidence="2" id="KW-0175">Coiled coil</keyword>
<feature type="compositionally biased region" description="Polar residues" evidence="3">
    <location>
        <begin position="1"/>
        <end position="17"/>
    </location>
</feature>
<organism evidence="4 5">
    <name type="scientific">Ladona fulva</name>
    <name type="common">Scarce chaser dragonfly</name>
    <name type="synonym">Libellula fulva</name>
    <dbReference type="NCBI Taxonomy" id="123851"/>
    <lineage>
        <taxon>Eukaryota</taxon>
        <taxon>Metazoa</taxon>
        <taxon>Ecdysozoa</taxon>
        <taxon>Arthropoda</taxon>
        <taxon>Hexapoda</taxon>
        <taxon>Insecta</taxon>
        <taxon>Pterygota</taxon>
        <taxon>Palaeoptera</taxon>
        <taxon>Odonata</taxon>
        <taxon>Epiprocta</taxon>
        <taxon>Anisoptera</taxon>
        <taxon>Libelluloidea</taxon>
        <taxon>Libellulidae</taxon>
        <taxon>Ladona</taxon>
    </lineage>
</organism>
<reference evidence="4" key="1">
    <citation type="submission" date="2013-04" db="EMBL/GenBank/DDBJ databases">
        <authorList>
            <person name="Qu J."/>
            <person name="Murali S.C."/>
            <person name="Bandaranaike D."/>
            <person name="Bellair M."/>
            <person name="Blankenburg K."/>
            <person name="Chao H."/>
            <person name="Dinh H."/>
            <person name="Doddapaneni H."/>
            <person name="Downs B."/>
            <person name="Dugan-Rocha S."/>
            <person name="Elkadiri S."/>
            <person name="Gnanaolivu R.D."/>
            <person name="Hernandez B."/>
            <person name="Javaid M."/>
            <person name="Jayaseelan J.C."/>
            <person name="Lee S."/>
            <person name="Li M."/>
            <person name="Ming W."/>
            <person name="Munidasa M."/>
            <person name="Muniz J."/>
            <person name="Nguyen L."/>
            <person name="Ongeri F."/>
            <person name="Osuji N."/>
            <person name="Pu L.-L."/>
            <person name="Puazo M."/>
            <person name="Qu C."/>
            <person name="Quiroz J."/>
            <person name="Raj R."/>
            <person name="Weissenberger G."/>
            <person name="Xin Y."/>
            <person name="Zou X."/>
            <person name="Han Y."/>
            <person name="Richards S."/>
            <person name="Worley K."/>
            <person name="Muzny D."/>
            <person name="Gibbs R."/>
        </authorList>
    </citation>
    <scope>NUCLEOTIDE SEQUENCE</scope>
    <source>
        <strain evidence="4">Sampled in the wild</strain>
    </source>
</reference>
<dbReference type="Proteomes" id="UP000792457">
    <property type="component" value="Unassembled WGS sequence"/>
</dbReference>
<evidence type="ECO:0008006" key="6">
    <source>
        <dbReference type="Google" id="ProtNLM"/>
    </source>
</evidence>
<feature type="compositionally biased region" description="Basic and acidic residues" evidence="3">
    <location>
        <begin position="18"/>
        <end position="42"/>
    </location>
</feature>
<feature type="compositionally biased region" description="Polar residues" evidence="3">
    <location>
        <begin position="656"/>
        <end position="669"/>
    </location>
</feature>
<feature type="region of interest" description="Disordered" evidence="3">
    <location>
        <begin position="700"/>
        <end position="732"/>
    </location>
</feature>
<proteinExistence type="inferred from homology"/>
<feature type="coiled-coil region" evidence="2">
    <location>
        <begin position="326"/>
        <end position="353"/>
    </location>
</feature>
<feature type="region of interest" description="Disordered" evidence="3">
    <location>
        <begin position="362"/>
        <end position="422"/>
    </location>
</feature>
<feature type="region of interest" description="Disordered" evidence="3">
    <location>
        <begin position="1"/>
        <end position="42"/>
    </location>
</feature>
<dbReference type="PANTHER" id="PTHR16127:SF13">
    <property type="entry name" value="GH01188P"/>
    <property type="match status" value="1"/>
</dbReference>
<dbReference type="OrthoDB" id="425555at2759"/>
<dbReference type="AlphaFoldDB" id="A0A8K0K0W3"/>
<dbReference type="PANTHER" id="PTHR16127">
    <property type="entry name" value="TAXILIN"/>
    <property type="match status" value="1"/>
</dbReference>
<comment type="caution">
    <text evidence="4">The sequence shown here is derived from an EMBL/GenBank/DDBJ whole genome shotgun (WGS) entry which is preliminary data.</text>
</comment>
<gene>
    <name evidence="4" type="ORF">J437_LFUL002068</name>
</gene>
<sequence>MDTDGSTETTEKMISTTESKDTEVKPIEVKERRTSKGDKIRKKDDKSVEQVLKALNSLETTEEKLAAMCKKYTDIVDENRKLQLGLKQCEKRCCILQREKEQLQTEHSKAVLSRSRLESLCRELQRQNKAIKEESLLKVREEEEKRKEVSAKFQGTLNEITALMQQNIEKNAKLKDENVEMAQRFGKLLEQYEIREQQVEKLLEQIHIETELGEAKMAKARMEMANEREVMLREKKLLLMDLEECRHKIQVLQEGEIGLRSQIRLYTDKYDEFQTALTRSSEVFNGFKGEMEKMSKKICKLEKETTSWKQRFDCSHQALLEMAADKQQKDAELALANRRLAQMQALCRTLQAERSSMLAQLREKGEVVKDKEEDGSDKIKDSEVQPKETDGSGEPKENTDSTPLLEVADPGEIKNEENISGSTLEVEKKEAGEILSLVQSKVNEGGVDSQTEPVIKEMETDTCSTICNNEESKSSSVDNGTSQNDVSPSAFKMVELLSNEKCEVASTDSSLVDLSPCENIIKEVENLEDANLAFLRDVELVKQKLDSCIINESLKLEVKEISKEGKCEANGENKAGTCSENQEVSEEKSTCKENELKIDVKETDIVEEFGKTCITSDESKMTQGCMKLENPCSPVALGENNQPSVESDSANHDQSSEGVTKQESYVSADSNLPEKCCNQIVDETAPKFISENDKEMKEKCLESTFSSSNSSKKDTSSLNTKKGKESSRKRKR</sequence>
<evidence type="ECO:0000256" key="3">
    <source>
        <dbReference type="SAM" id="MobiDB-lite"/>
    </source>
</evidence>
<reference evidence="4" key="2">
    <citation type="submission" date="2017-10" db="EMBL/GenBank/DDBJ databases">
        <title>Ladona fulva Genome sequencing and assembly.</title>
        <authorList>
            <person name="Murali S."/>
            <person name="Richards S."/>
            <person name="Bandaranaike D."/>
            <person name="Bellair M."/>
            <person name="Blankenburg K."/>
            <person name="Chao H."/>
            <person name="Dinh H."/>
            <person name="Doddapaneni H."/>
            <person name="Dugan-Rocha S."/>
            <person name="Elkadiri S."/>
            <person name="Gnanaolivu R."/>
            <person name="Hernandez B."/>
            <person name="Skinner E."/>
            <person name="Javaid M."/>
            <person name="Lee S."/>
            <person name="Li M."/>
            <person name="Ming W."/>
            <person name="Munidasa M."/>
            <person name="Muniz J."/>
            <person name="Nguyen L."/>
            <person name="Hughes D."/>
            <person name="Osuji N."/>
            <person name="Pu L.-L."/>
            <person name="Puazo M."/>
            <person name="Qu C."/>
            <person name="Quiroz J."/>
            <person name="Raj R."/>
            <person name="Weissenberger G."/>
            <person name="Xin Y."/>
            <person name="Zou X."/>
            <person name="Han Y."/>
            <person name="Worley K."/>
            <person name="Muzny D."/>
            <person name="Gibbs R."/>
        </authorList>
    </citation>
    <scope>NUCLEOTIDE SEQUENCE</scope>
    <source>
        <strain evidence="4">Sampled in the wild</strain>
    </source>
</reference>
<feature type="region of interest" description="Disordered" evidence="3">
    <location>
        <begin position="636"/>
        <end position="669"/>
    </location>
</feature>
<evidence type="ECO:0000256" key="2">
    <source>
        <dbReference type="SAM" id="Coils"/>
    </source>
</evidence>
<feature type="compositionally biased region" description="Polar residues" evidence="3">
    <location>
        <begin position="639"/>
        <end position="648"/>
    </location>
</feature>
<accession>A0A8K0K0W3</accession>
<dbReference type="InterPro" id="IPR026183">
    <property type="entry name" value="Taxilin_fam"/>
</dbReference>
<dbReference type="GO" id="GO:0019905">
    <property type="term" value="F:syntaxin binding"/>
    <property type="evidence" value="ECO:0007669"/>
    <property type="project" value="InterPro"/>
</dbReference>
<feature type="compositionally biased region" description="Basic and acidic residues" evidence="3">
    <location>
        <begin position="362"/>
        <end position="399"/>
    </location>
</feature>